<comment type="caution">
    <text evidence="2">The sequence shown here is derived from an EMBL/GenBank/DDBJ whole genome shotgun (WGS) entry which is preliminary data.</text>
</comment>
<dbReference type="EMBL" id="CAKASE010000046">
    <property type="protein sequence ID" value="CAG9560876.1"/>
    <property type="molecule type" value="Genomic_DNA"/>
</dbReference>
<organism evidence="2 3">
    <name type="scientific">Danaus chrysippus</name>
    <name type="common">African queen</name>
    <dbReference type="NCBI Taxonomy" id="151541"/>
    <lineage>
        <taxon>Eukaryota</taxon>
        <taxon>Metazoa</taxon>
        <taxon>Ecdysozoa</taxon>
        <taxon>Arthropoda</taxon>
        <taxon>Hexapoda</taxon>
        <taxon>Insecta</taxon>
        <taxon>Pterygota</taxon>
        <taxon>Neoptera</taxon>
        <taxon>Endopterygota</taxon>
        <taxon>Lepidoptera</taxon>
        <taxon>Glossata</taxon>
        <taxon>Ditrysia</taxon>
        <taxon>Papilionoidea</taxon>
        <taxon>Nymphalidae</taxon>
        <taxon>Danainae</taxon>
        <taxon>Danaini</taxon>
        <taxon>Danaina</taxon>
        <taxon>Danaus</taxon>
        <taxon>Anosia</taxon>
    </lineage>
</organism>
<evidence type="ECO:0000256" key="1">
    <source>
        <dbReference type="SAM" id="MobiDB-lite"/>
    </source>
</evidence>
<dbReference type="Proteomes" id="UP000789524">
    <property type="component" value="Unassembled WGS sequence"/>
</dbReference>
<proteinExistence type="predicted"/>
<reference evidence="2" key="1">
    <citation type="submission" date="2021-09" db="EMBL/GenBank/DDBJ databases">
        <authorList>
            <person name="Martin H S."/>
        </authorList>
    </citation>
    <scope>NUCLEOTIDE SEQUENCE</scope>
</reference>
<name>A0A8J2QEE4_9NEOP</name>
<gene>
    <name evidence="2" type="ORF">DCHRY22_LOCUS2472</name>
</gene>
<accession>A0A8J2QEE4</accession>
<protein>
    <submittedName>
        <fullName evidence="2">(African queen) hypothetical protein</fullName>
    </submittedName>
</protein>
<feature type="region of interest" description="Disordered" evidence="1">
    <location>
        <begin position="13"/>
        <end position="32"/>
    </location>
</feature>
<dbReference type="AlphaFoldDB" id="A0A8J2QEE4"/>
<evidence type="ECO:0000313" key="3">
    <source>
        <dbReference type="Proteomes" id="UP000789524"/>
    </source>
</evidence>
<sequence>MLVGFKSASASVLPARSEANSEHRQGKSQSEEEEYLHGSLLDVFIVGDEFTLCETTTSRKSESKPDIDYYRTRRAPAGHGAAFTTHGTTTTCLRHTLRVYDIAHTRTSISKALSVILHPRTAIYRREYRVSTCQPCIPVPCLTLSPAAPTPFAPRPFIVRSPSFIHMSQSSQSNESVPLRTPRCMDVCPIRCLNCRYHLFGRFAPLTVT</sequence>
<evidence type="ECO:0000313" key="2">
    <source>
        <dbReference type="EMBL" id="CAG9560876.1"/>
    </source>
</evidence>
<keyword evidence="3" id="KW-1185">Reference proteome</keyword>